<dbReference type="Pfam" id="PF00743">
    <property type="entry name" value="FMO-like"/>
    <property type="match status" value="2"/>
</dbReference>
<evidence type="ECO:0000256" key="5">
    <source>
        <dbReference type="ARBA" id="ARBA00022857"/>
    </source>
</evidence>
<dbReference type="PANTHER" id="PTHR23023">
    <property type="entry name" value="DIMETHYLANILINE MONOOXYGENASE"/>
    <property type="match status" value="1"/>
</dbReference>
<dbReference type="InterPro" id="IPR000960">
    <property type="entry name" value="Flavin_mOase"/>
</dbReference>
<reference evidence="8 9" key="1">
    <citation type="submission" date="2018-10" db="EMBL/GenBank/DDBJ databases">
        <title>Fifty Aureobasidium pullulans genomes reveal a recombining polyextremotolerant generalist.</title>
        <authorList>
            <person name="Gostincar C."/>
            <person name="Turk M."/>
            <person name="Zajc J."/>
            <person name="Gunde-Cimerman N."/>
        </authorList>
    </citation>
    <scope>NUCLEOTIDE SEQUENCE [LARGE SCALE GENOMIC DNA]</scope>
    <source>
        <strain evidence="8 9">EXF-10796</strain>
    </source>
</reference>
<comment type="caution">
    <text evidence="8">The sequence shown here is derived from an EMBL/GenBank/DDBJ whole genome shotgun (WGS) entry which is preliminary data.</text>
</comment>
<organism evidence="8 9">
    <name type="scientific">Aureobasidium pullulans</name>
    <name type="common">Black yeast</name>
    <name type="synonym">Pullularia pullulans</name>
    <dbReference type="NCBI Taxonomy" id="5580"/>
    <lineage>
        <taxon>Eukaryota</taxon>
        <taxon>Fungi</taxon>
        <taxon>Dikarya</taxon>
        <taxon>Ascomycota</taxon>
        <taxon>Pezizomycotina</taxon>
        <taxon>Dothideomycetes</taxon>
        <taxon>Dothideomycetidae</taxon>
        <taxon>Dothideales</taxon>
        <taxon>Saccotheciaceae</taxon>
        <taxon>Aureobasidium</taxon>
    </lineage>
</organism>
<evidence type="ECO:0000256" key="3">
    <source>
        <dbReference type="ARBA" id="ARBA00022630"/>
    </source>
</evidence>
<name>A0AB74IL54_AURPU</name>
<comment type="cofactor">
    <cofactor evidence="1">
        <name>FAD</name>
        <dbReference type="ChEBI" id="CHEBI:57692"/>
    </cofactor>
</comment>
<comment type="similarity">
    <text evidence="2">Belongs to the FMO family.</text>
</comment>
<dbReference type="SUPFAM" id="SSF51905">
    <property type="entry name" value="FAD/NAD(P)-binding domain"/>
    <property type="match status" value="2"/>
</dbReference>
<evidence type="ECO:0000256" key="7">
    <source>
        <dbReference type="ARBA" id="ARBA00023033"/>
    </source>
</evidence>
<dbReference type="InterPro" id="IPR050346">
    <property type="entry name" value="FMO-like"/>
</dbReference>
<dbReference type="InterPro" id="IPR036188">
    <property type="entry name" value="FAD/NAD-bd_sf"/>
</dbReference>
<dbReference type="GO" id="GO:0050661">
    <property type="term" value="F:NADP binding"/>
    <property type="evidence" value="ECO:0007669"/>
    <property type="project" value="InterPro"/>
</dbReference>
<keyword evidence="4" id="KW-0274">FAD</keyword>
<proteinExistence type="inferred from homology"/>
<dbReference type="PRINTS" id="PR00370">
    <property type="entry name" value="FMOXYGENASE"/>
</dbReference>
<evidence type="ECO:0000256" key="1">
    <source>
        <dbReference type="ARBA" id="ARBA00001974"/>
    </source>
</evidence>
<dbReference type="GO" id="GO:0050660">
    <property type="term" value="F:flavin adenine dinucleotide binding"/>
    <property type="evidence" value="ECO:0007669"/>
    <property type="project" value="InterPro"/>
</dbReference>
<dbReference type="Pfam" id="PF13450">
    <property type="entry name" value="NAD_binding_8"/>
    <property type="match status" value="1"/>
</dbReference>
<dbReference type="Proteomes" id="UP000309076">
    <property type="component" value="Unassembled WGS sequence"/>
</dbReference>
<keyword evidence="3" id="KW-0285">Flavoprotein</keyword>
<dbReference type="EMBL" id="QZAM01000300">
    <property type="protein sequence ID" value="THW34912.1"/>
    <property type="molecule type" value="Genomic_DNA"/>
</dbReference>
<protein>
    <submittedName>
        <fullName evidence="8">Flavin dependent monooxygenase</fullName>
    </submittedName>
</protein>
<evidence type="ECO:0000256" key="2">
    <source>
        <dbReference type="ARBA" id="ARBA00009183"/>
    </source>
</evidence>
<dbReference type="Gene3D" id="3.50.50.60">
    <property type="entry name" value="FAD/NAD(P)-binding domain"/>
    <property type="match status" value="2"/>
</dbReference>
<dbReference type="GO" id="GO:0004499">
    <property type="term" value="F:N,N-dimethylaniline monooxygenase activity"/>
    <property type="evidence" value="ECO:0007669"/>
    <property type="project" value="InterPro"/>
</dbReference>
<accession>A0AB74IL54</accession>
<dbReference type="AlphaFoldDB" id="A0AB74IL54"/>
<sequence length="507" mass="57896">MGRKFSVKNVCIVGAGPSGVAAAKYLLAEKAFERIDVYEQRSRVGGVWDYSPEQKTPDDLPVPSVTPHAGLAKPKWLQSGTRKALGGRVEEDSLFLSPLYDRLETNIPRTLMGYSDFDWPEDSQLFPKHETVTKYLEDYAADVKHLIHFNTQVLDISLAATKEDGQETWSVKTQKVQHNMKEDATEQTYDAVVVANGHFAVPFIPQIKGMKEWAEKYPGAVSHSMYYQKPEDYKDLKTVIVGNGASGIDIAMQVMTACRHPLIQSQKSESFLLSDPSPKKQERPEIVEFIIQDKAVRFADDSIEKNIDSILFCTGYFYSFPFLNNLSPPLVTSGTHVENLYQHMVYRQHPTLCFPVLQQRVIPFPMSEAQSAVIARLWNNRISLPSEEDMKAWEDNLLKETDGGGRDFHLLKFPKDANYINEMYAWSMSASDADAKGKRPPHWGEKEYWMREKFPEIKKAFQDRGEGRHQVTSLEELGFDFEKYKKDRLVEQKVYSEPPLFQSLIEA</sequence>
<evidence type="ECO:0000256" key="6">
    <source>
        <dbReference type="ARBA" id="ARBA00023002"/>
    </source>
</evidence>
<keyword evidence="7 8" id="KW-0503">Monooxygenase</keyword>
<dbReference type="FunFam" id="3.50.50.60:FF:000138">
    <property type="entry name" value="Flavin-containing monooxygenase"/>
    <property type="match status" value="1"/>
</dbReference>
<gene>
    <name evidence="8" type="ORF">D6D21_09376</name>
</gene>
<evidence type="ECO:0000313" key="9">
    <source>
        <dbReference type="Proteomes" id="UP000309076"/>
    </source>
</evidence>
<evidence type="ECO:0000256" key="4">
    <source>
        <dbReference type="ARBA" id="ARBA00022827"/>
    </source>
</evidence>
<keyword evidence="6" id="KW-0560">Oxidoreductase</keyword>
<dbReference type="InterPro" id="IPR020946">
    <property type="entry name" value="Flavin_mOase-like"/>
</dbReference>
<keyword evidence="5" id="KW-0521">NADP</keyword>
<evidence type="ECO:0000313" key="8">
    <source>
        <dbReference type="EMBL" id="THW34912.1"/>
    </source>
</evidence>